<protein>
    <submittedName>
        <fullName evidence="2">RimJ/RimL family protein N-acetyltransferase</fullName>
    </submittedName>
</protein>
<comment type="caution">
    <text evidence="2">The sequence shown here is derived from an EMBL/GenBank/DDBJ whole genome shotgun (WGS) entry which is preliminary data.</text>
</comment>
<feature type="domain" description="N-acetyltransferase" evidence="1">
    <location>
        <begin position="15"/>
        <end position="183"/>
    </location>
</feature>
<dbReference type="Pfam" id="PF13302">
    <property type="entry name" value="Acetyltransf_3"/>
    <property type="match status" value="1"/>
</dbReference>
<name>A0A318S5K8_9DEIO</name>
<evidence type="ECO:0000259" key="1">
    <source>
        <dbReference type="PROSITE" id="PS51186"/>
    </source>
</evidence>
<keyword evidence="3" id="KW-1185">Reference proteome</keyword>
<gene>
    <name evidence="2" type="ORF">DES52_107103</name>
</gene>
<dbReference type="Proteomes" id="UP000248326">
    <property type="component" value="Unassembled WGS sequence"/>
</dbReference>
<evidence type="ECO:0000313" key="2">
    <source>
        <dbReference type="EMBL" id="PYE53845.1"/>
    </source>
</evidence>
<accession>A0A318S5K8</accession>
<organism evidence="2 3">
    <name type="scientific">Deinococcus yavapaiensis KR-236</name>
    <dbReference type="NCBI Taxonomy" id="694435"/>
    <lineage>
        <taxon>Bacteria</taxon>
        <taxon>Thermotogati</taxon>
        <taxon>Deinococcota</taxon>
        <taxon>Deinococci</taxon>
        <taxon>Deinococcales</taxon>
        <taxon>Deinococcaceae</taxon>
        <taxon>Deinococcus</taxon>
    </lineage>
</organism>
<proteinExistence type="predicted"/>
<sequence length="190" mass="20935">MMEHANAPTLITDRLMLSGHTTADFDACLRLWSDPLVTRFIGGRPSTREEVWSRLLRYAGLWALLGFGYWAIRERSTSAFVGEVGLADFHRDLTPGMKGVPEAGWVLLPSVHGQGLATEALSAVLRWSDTHLATPEGAAKPTFCLIHPDNLASVRVARKCGYHLRSQVTYRDQPTLLFERTTASNAVSSA</sequence>
<dbReference type="EMBL" id="QJSX01000007">
    <property type="protein sequence ID" value="PYE53845.1"/>
    <property type="molecule type" value="Genomic_DNA"/>
</dbReference>
<dbReference type="SUPFAM" id="SSF55729">
    <property type="entry name" value="Acyl-CoA N-acyltransferases (Nat)"/>
    <property type="match status" value="1"/>
</dbReference>
<dbReference type="GO" id="GO:0016747">
    <property type="term" value="F:acyltransferase activity, transferring groups other than amino-acyl groups"/>
    <property type="evidence" value="ECO:0007669"/>
    <property type="project" value="InterPro"/>
</dbReference>
<dbReference type="PANTHER" id="PTHR43792:SF16">
    <property type="entry name" value="N-ACETYLTRANSFERASE DOMAIN-CONTAINING PROTEIN"/>
    <property type="match status" value="1"/>
</dbReference>
<dbReference type="InterPro" id="IPR051531">
    <property type="entry name" value="N-acetyltransferase"/>
</dbReference>
<evidence type="ECO:0000313" key="3">
    <source>
        <dbReference type="Proteomes" id="UP000248326"/>
    </source>
</evidence>
<dbReference type="InterPro" id="IPR000182">
    <property type="entry name" value="GNAT_dom"/>
</dbReference>
<dbReference type="AlphaFoldDB" id="A0A318S5K8"/>
<dbReference type="Gene3D" id="3.40.630.30">
    <property type="match status" value="1"/>
</dbReference>
<dbReference type="PROSITE" id="PS51186">
    <property type="entry name" value="GNAT"/>
    <property type="match status" value="1"/>
</dbReference>
<keyword evidence="2" id="KW-0808">Transferase</keyword>
<dbReference type="PANTHER" id="PTHR43792">
    <property type="entry name" value="GNAT FAMILY, PUTATIVE (AFU_ORTHOLOGUE AFUA_3G00765)-RELATED-RELATED"/>
    <property type="match status" value="1"/>
</dbReference>
<dbReference type="RefSeq" id="WP_245900901.1">
    <property type="nucleotide sequence ID" value="NZ_QJSX01000007.1"/>
</dbReference>
<reference evidence="2 3" key="1">
    <citation type="submission" date="2018-06" db="EMBL/GenBank/DDBJ databases">
        <title>Genomic Encyclopedia of Type Strains, Phase IV (KMG-IV): sequencing the most valuable type-strain genomes for metagenomic binning, comparative biology and taxonomic classification.</title>
        <authorList>
            <person name="Goeker M."/>
        </authorList>
    </citation>
    <scope>NUCLEOTIDE SEQUENCE [LARGE SCALE GENOMIC DNA]</scope>
    <source>
        <strain evidence="2 3">DSM 18048</strain>
    </source>
</reference>
<dbReference type="InterPro" id="IPR016181">
    <property type="entry name" value="Acyl_CoA_acyltransferase"/>
</dbReference>